<dbReference type="Proteomes" id="UP000008680">
    <property type="component" value="Chromosome"/>
</dbReference>
<protein>
    <recommendedName>
        <fullName evidence="3">Ribbon-helix-helix protein CopG domain-containing protein</fullName>
    </recommendedName>
</protein>
<dbReference type="AlphaFoldDB" id="D3E3H5"/>
<name>D3E3H5_METRM</name>
<dbReference type="EMBL" id="CP001719">
    <property type="protein sequence ID" value="ADC47086.1"/>
    <property type="molecule type" value="Genomic_DNA"/>
</dbReference>
<dbReference type="OrthoDB" id="70121at2157"/>
<evidence type="ECO:0000313" key="2">
    <source>
        <dbReference type="Proteomes" id="UP000008680"/>
    </source>
</evidence>
<keyword evidence="2" id="KW-1185">Reference proteome</keyword>
<gene>
    <name evidence="1" type="ordered locus">mru_1236</name>
</gene>
<dbReference type="eggNOG" id="arCOG01009">
    <property type="taxonomic scope" value="Archaea"/>
</dbReference>
<evidence type="ECO:0008006" key="3">
    <source>
        <dbReference type="Google" id="ProtNLM"/>
    </source>
</evidence>
<proteinExistence type="predicted"/>
<dbReference type="GeneID" id="8770887"/>
<dbReference type="STRING" id="634498.mru_1236"/>
<accession>D3E3H5</accession>
<evidence type="ECO:0000313" key="1">
    <source>
        <dbReference type="EMBL" id="ADC47086.1"/>
    </source>
</evidence>
<organism evidence="1 2">
    <name type="scientific">Methanobrevibacter ruminantium (strain ATCC 35063 / DSM 1093 / JCM 13430 / OCM 146 / M1)</name>
    <name type="common">Methanobacterium ruminantium</name>
    <dbReference type="NCBI Taxonomy" id="634498"/>
    <lineage>
        <taxon>Archaea</taxon>
        <taxon>Methanobacteriati</taxon>
        <taxon>Methanobacteriota</taxon>
        <taxon>Methanomada group</taxon>
        <taxon>Methanobacteria</taxon>
        <taxon>Methanobacteriales</taxon>
        <taxon>Methanobacteriaceae</taxon>
        <taxon>Methanobrevibacter</taxon>
    </lineage>
</organism>
<dbReference type="HOGENOM" id="CLU_1369548_0_0_2"/>
<dbReference type="PATRIC" id="fig|634498.28.peg.1238"/>
<dbReference type="KEGG" id="mru:mru_1236"/>
<dbReference type="RefSeq" id="WP_012956035.1">
    <property type="nucleotide sequence ID" value="NC_013790.1"/>
</dbReference>
<sequence>MNDLDNNLANAKGIGKTIATKVPMNVHDELVHLVDCGAYLSISDFLREAIREQLKNYKIADMRKINYQDAKREVISYFKKYKVCFLDEIAINLELEFELVNTILNDLVMEERIKMISKADQVFKDYLEENDLDESQHFSNKGNNFIKFKGKRIIVESSSKDVDFISLRPSPKNKSVLKSHGMVLNNGTVILSECYIFLK</sequence>
<reference evidence="1 2" key="1">
    <citation type="journal article" date="2010" name="PLoS ONE">
        <title>The genome sequence of the rumen methanogen Methanobrevibacter ruminantium reveals new possibilities for controlling ruminant methane emissions.</title>
        <authorList>
            <person name="Leahy S.C."/>
            <person name="Kelly W.J."/>
            <person name="Altermann E."/>
            <person name="Ronimus R.S."/>
            <person name="Yeoman C.J."/>
            <person name="Pacheco D.M."/>
            <person name="Li D."/>
            <person name="Kong Z."/>
            <person name="McTavish S."/>
            <person name="Sang C."/>
            <person name="Lambie S.C."/>
            <person name="Janssen P.H."/>
            <person name="Dey D."/>
            <person name="Attwood G.T."/>
        </authorList>
    </citation>
    <scope>NUCLEOTIDE SEQUENCE [LARGE SCALE GENOMIC DNA]</scope>
    <source>
        <strain evidence="2">ATCC 35063 / DSM 1093 / JCM 13430 / OCM 146 / M1</strain>
    </source>
</reference>